<dbReference type="SMART" id="SM00710">
    <property type="entry name" value="PbH1"/>
    <property type="match status" value="22"/>
</dbReference>
<accession>A0A2W7P1E3</accession>
<gene>
    <name evidence="1" type="ORF">LX69_01587</name>
</gene>
<sequence>MKNMIRHSFGRFMSFSAKDSLIYLSSSHRTVLLFACLFCIQMASGAIINSTPSGGNWNVGTTWEGGVIPTLSDDVVIVSGATVTINQSVTCLNLTVSGVLNTDNTNRSVTVNGNLWINGSFDMVSCNPLDVLGTTTVFGSLVDTNNYGSAVFQGILTINAGGEFSTANNSPCTFRNGIINDGTFSKSGTGAVTFSGNPQSISGSNALTIAGAVTSSVALTIDAPVTFSGATTFNGTTVVNAVSTFTGASINNGEMTVNAVSAFISTFRANENVVLNSAVNFNSTVTIADAKSIRNNSQSLVVGVLNGLGSSSKWKNETGSTLEYRSGTVPMDIGLLDATSANNTVYYNVDANQTIKAVDYYHLQTGTNGGTANRSKTIESLVGNINIGGNLQIGNRSVFYLGLGTKNISVAGNVTIESSTTWLRTNNTDNAIHRLTIGGVLVTNGGEVRLRYDNATRYCDLTMTGSGDLIQGTGSVFILRNLTLTNVASKTVSYSGNIDFYSGADDNVFTNDGGDFTASAGAFRFMDAFTVAGTGNITFNNLQCGNSNQTIQTLGRDVTVNGILTLNHNNTTSSYLNLNGKALTVIGGYTLTNSGNFGGSSSSNLILGAGNTPTVSGNILFESGVAELASLTHHVVNGSSFYNLGNALSVADLNVISGQLNNASNLTITNSLQNNGVYNQTAGTTYFNKPSGTVQVSGAGINTIQTCSITDGTVEVAADVSILAGFVNNSNEAASYNQTSGSTSFSSSGAQSIHTGTGAGSVVFYNLNINNGNTKTLSRNVDVSNHLTIADNTTFSLGTVPTVLNIGGDLTVDGILNFGGTLVKTVNLGGDLKDVSGTIAMTGTGLAHVLNLNGANNAISTFSTTVSSGSIVNYGRSGDQSIFESANYQKLSFSGSGIKSFQSITSANDEFAVNGTAIVGLNGKTVNSLGNVSIASGATLHVNEGAQLLMASGKILTNNGTFKVVGLSGTPAVVSRYGATGGYSIVQNNSTATFYANQYEFDYLLSGISISDGTIDNTDNFSNGVFSNGSGAQYLQLTGSDLSGLPSVTNVTFNSGPTANVTRTSGIGAITFDNAQGVLAGENFDNDNGNPGTLILWNYPASVYYSVGDVSAGLTSSWSKNPDGSGGNPTSVTDGLNTLIVQDGHSVIVDNNGNVDVKNLIVGQGTSGSVIIGANASQQTVTIRENMEVKGGATLTAGSAGSPSHKLLVYGNMYNDGQINLKPSSGIVVNTELYGIMVMSGLNAPLFNDLTFKTGASATTETELDVNGNLTIETGAVFDDGGLVHHVAGNWSVVGTGAYMASGTIVFDGMVNTINDHPNATSLTFHNLTFSGGGAGSLQENVIVNGDLLVSNNTILQTALGVTYFGDLNIDSGSSYTQTAGVATFAGVNVQEIQLDGTNSFNAVTFSNGGSNAKNIIGNMSVANVLTVSNGATISGNGTHTVTGGVRIDGICDLSGTLIMKGGSLTTGNTSNQILLGTAELRIDGNVYLTVTSPATSLNLIMDNNLVVQNGYLVISNNTQVTGSASSQLRVDAARSLYIRGNNNFPTGFGSYDLSLTSTVIYDAAMDQTVRGGMTYGNVSLGGASGYRKTVDGSLDINGNLALASGSILDLQSFTHYLAGNISSNANSSIDGTNAIFTLDADDANQTISSNGTGYYRFHDLNIVQNGATANRTKNFATGCSIELFNDFNITNSSGSASIMLVVVLNDNGIGGTPGDWNLGEYCQLQTTSADFYTGFTSKFSGTKNLDVNSSVYYILNGSQIVANGFTYGNLTFNGGDKTARGALDINGTISRTAGNPVFYDGGFIHTVAGDWNLNSTAYYTVASATGTIVFDGIDQSLYGANFNNVVVANSGTLSVTSSTLTLFGSLTVESGSGLVLDTKNLNIGGDFTVNGSGVFTQSTGTSTFNGSAVQTIRSNASSSFGALTINKPNAVGLQTVQLLTDMIVNGTISITQDAGVLDITNQEVTVSGSIYLYPNSVETADVLIATGSTLVLNGVDAQNIRNRNPNSLNLGNVLFSGAGDKVVYYDVLGSPLVNINGDWTISGSTVDGYNSEIHVRGNWANNGTFQHGGGHTVHFDGADQTISASTFRNLVFSGTDTKTLLGNITANGNVTLSAATLDANQQTITLTGNWDNSAVDAVFVPRTGNVIFAGGNQNVYTGTSSGSLVGKGFYNFDVNATNTVALQGDLVVANDLTVATGTFTTNAYDIWVAGNFSVAGTFSHNNTNSILTLNGSGGTKVFNANNATLRGVVVNAPGTIYLVEGNFGIQAVDMEVLAGEFYLNKHALTVNNNNRKININGGTLVVDESSTITFVGSGQGINLNSGVLKVVGTSTNYAYLESVSNTFALNQMGGTLHMSNYFLQNARIAITGGVIDATDNFSDGTFSGTVTTGAYLTLSGFDFDDFSVNNVTFNSGAANNIVRITGSGTITIEDASGAKAGEAFETDNGVPGTLIEWTYPAGFFWDNDSGDNNWHNPLNWSGNALPGSDDIVYLNHDYLSSDYTVYINSADATVKRVMMDTQGGSGIGLTLVNGYDLTLVEHLSIGSANATLTQSDASSLLYVGKNWTNLGTFNHGNSTVVFNGTGGESTIFTGGTGVGKDFYKLIIDADGANYNLGAATTVLNDLTITQGQLSAAATANVLNVGGNWFIDADAGGAFDPSTSIVTFNGADQSITNGTFYNFVTAGSGTKSILSNIKASYNLTIGSRTTIDAGQYNILVSRYWINNGGSLFQNGLGSVIFDGTTAQQIDAGSASTSFHNMDFRNSGSKTFMRDVNTTGSVVVNPGSGIVYLSTYQLAGVGSDNTFTNNATVYVQGANNFPAGFETIDMASTSRVNYYADIAQSVFPTKYGHIGFGRATNGVLTTKTALGDFEVFGNMFFTDGTTTLDMATNDASVNLTGTISMTAGSTIYWGTGDNATLTHVGGDWYISSNLTGFNHLILAGTGDKYTNGDLSITGNVIVKQGVDLMMYSTGGSVNYRTMTSDNTGYFMVEAGARVFNSRPATEGVAIPVGFDSYQLDAASTYYMYSPVGVDQTLYTGSGIEYGNLYFRNVKNVSSDGVADLVVKGDFDVDASTYIDGSKNMRISGSNIYLTGYTPSSENVTMTLDALGNQYIRDDVDNSLVMPAMIFSGSGTKTIGDGNDVCYIEGNVMIDSNVTATTGRNVTFNGTQWINNGVYSHTANTLTFNGSSDVTIKSGSTSASNFFYNVAFNNASTKTFITDGADINGSFIINEGNVDLGSLTHTIYGSLINTLGGNLLSSDANIVLDGGSQNINTPSFAVNNITMNGSGTKRMFSDWTINGNLLVNPGVTFNTSDNVVPTYYNILVKGNWINNGTFAANTSTVNFEGTASTIDITSGGSNFYNVNFASGVTLYRLQSALTRISRSMSIGSGSELTLNAKTLILGSNIASGKVFTIDGTLRVNENAVLKINNQSSQSQINVNGAFFIVGTDATNVATLTRETTGVAGSETQINVLAGATFGARYYLIEYLQDAGMNLLAGSVLHPINNLSDGAFQNIRNAANVRYLNLESDYSGGVISNIVFNYSGTPVQGTHYNVWRQNAATPIVFDLVGGSLGNYKYERDEEALSSASSGLLQWPAITETNWTGAMNTDWHEAGNWDNGVPSATLDAVIPDRANDPIISIGDAICKKMTITTGTLILDNNRNLSIAGDIEIGTGTSTGILSVSGASSVISVGGSWTRGVNSIYLPGTSSVVFNSSAGTANITPRTSRFYNVEFNNASTTYYLVGSSIGIDGDWYILNGNVTPSTTNYVYDLKGDFVCTNGSFNATAVTGGTINLIGTTDQTVSNAMFNNLNVAGGGIKYFENDISIAGNSVVYSTMSATTGCVVDFNGNVLIDASGTFVDGNGVHTFGGATWTGTGAYSGSGTIVFDRAGDQALNAGSFYNLTINGNGGVFNLNSDVVVNNNMTVVNGINYADLKTYTVTNPNGVGTFSLDNGEAVYVRGTNNFPKGFGVYALGETSFVYYYGALDQIIDGVSYGNLILNNAFEKVLGGNTEVKGNLTFNNATLDVSSSNYSLTVGGTWNNNSTGHFICREGTVIYNGVSSNQSINVGASNANDYYNLTVSKGSGYVAVNNNTANDFVVLNNLLVSGGQFHANGRTITVGGDFVASNAGSFYSNTGTYYLNKASGEGSLGTNGSSLLNMTINSGAIYTVIDNLTLIGDFRLEAGQLNGNGKDVILGNGSNDVAVISGIYKVGAGGTLMIGDGTSLTVTSLGRIEVVGSPSAMATVTHNSTGRYNFVVDGTIAAKYYLFEYMSNAGVYLSSTSSIDVVNNFSEGTFTNGTTSGPMLRIENSQSFVAPDYIANVIFPVNPGSGGYNVAKTISSSGTLEFYNSTGVFTGESYDNDPGDLINWTGPVKLTWNGSVSSNWNNANNWTANYGPSIVPSGDEDVVIATAVNQPILTTLGQKTKNLTINSGASILVNTPYDGGDVDLDVNGDITINGTLYLMSINDNVTVEGNWTRGTTGSVTLNGNIKFDGAGGARVINNRGSNFNRLIISGTSQYQLGFATTVRENLIIENGSYFDVSASNYALTVYGNWLNSGSFNSRTGKVTLLGSHVTGVLNGGASAFYDIDINASSNTYTLSSDFEVKRALYLISGTLNANGYSLNMGDSNGIDDLTITGSLNLNGGAVLNMGNLSRVNVNSGGSLSLVGTSNTNRAVVTSLSGGRYALRINSGAYLAARYYEISNTDAQGLNILSGANIDAVNNLSDGYFMNGYPASGTYITLLADQGDEFVVNNLIFDAGTLNNVTRTSGTTVFYFIDASGDLSGYLYENDIESPDATSGLIRWSILDLYTWLGLSNDWSVASNWYNGVLPDEFANVKIPFGSPYYPVVNDGDLAVANDVTMASGTFLTLNAGARMTVNGNVINDGATILIKNSAATATDPASFLTHGTVTAPVSIEWTYPLGAYIYIGHGVDNALKSNYGSALLYRIVNGGWVPVGVSPDAFNTTSLEGYAVGFPSSLGIPQSVTNTGMLHTSDYSMPIGNNWYLVANPYPTYLDLESSGLNLGDALNTVYTTIRGAGTTSYATYNIESNVGVNTGTQYVAPGQSFWIRNYTPSSTLSINKTVRVHATGVLKSANTTDDVFRIKLIRSSVSDEQAILFRSIGDEAFSAVYDSEKKMDNNAYEISLFTMKSGRKIAINALPELADDRVVPLYMNVGSSVTGSYTLQATNINQFMPGSAVYLKDMVSGEIFDLRENPEYTFTVEGALANEKRFELSFAPLKSVVDDSSQSTAVEDDTSDGIRLMAYGIGRKAVVSVSDVSFEGSVAIEVIDAMGKVYQQVTSSLQRTEVDAPYNTQFFLVKVTYKDCVHTFKIVAHHDEQ</sequence>
<protein>
    <submittedName>
        <fullName evidence="1">Uncharacterized protein</fullName>
    </submittedName>
</protein>
<organism evidence="1 2">
    <name type="scientific">Breznakibacter xylanolyticus</name>
    <dbReference type="NCBI Taxonomy" id="990"/>
    <lineage>
        <taxon>Bacteria</taxon>
        <taxon>Pseudomonadati</taxon>
        <taxon>Bacteroidota</taxon>
        <taxon>Bacteroidia</taxon>
        <taxon>Marinilabiliales</taxon>
        <taxon>Marinilabiliaceae</taxon>
        <taxon>Breznakibacter</taxon>
    </lineage>
</organism>
<reference evidence="1 2" key="1">
    <citation type="submission" date="2018-06" db="EMBL/GenBank/DDBJ databases">
        <title>Genomic Encyclopedia of Archaeal and Bacterial Type Strains, Phase II (KMG-II): from individual species to whole genera.</title>
        <authorList>
            <person name="Goeker M."/>
        </authorList>
    </citation>
    <scope>NUCLEOTIDE SEQUENCE [LARGE SCALE GENOMIC DNA]</scope>
    <source>
        <strain evidence="1 2">DSM 6779</strain>
    </source>
</reference>
<evidence type="ECO:0000313" key="1">
    <source>
        <dbReference type="EMBL" id="PZX17272.1"/>
    </source>
</evidence>
<comment type="caution">
    <text evidence="1">The sequence shown here is derived from an EMBL/GenBank/DDBJ whole genome shotgun (WGS) entry which is preliminary data.</text>
</comment>
<dbReference type="InterPro" id="IPR006626">
    <property type="entry name" value="PbH1"/>
</dbReference>
<keyword evidence="2" id="KW-1185">Reference proteome</keyword>
<name>A0A2W7P1E3_9BACT</name>
<dbReference type="OrthoDB" id="972285at2"/>
<dbReference type="Proteomes" id="UP000249239">
    <property type="component" value="Unassembled WGS sequence"/>
</dbReference>
<proteinExistence type="predicted"/>
<dbReference type="EMBL" id="QKZK01000010">
    <property type="protein sequence ID" value="PZX17272.1"/>
    <property type="molecule type" value="Genomic_DNA"/>
</dbReference>
<evidence type="ECO:0000313" key="2">
    <source>
        <dbReference type="Proteomes" id="UP000249239"/>
    </source>
</evidence>